<evidence type="ECO:0000313" key="1">
    <source>
        <dbReference type="EMBL" id="XCJ72822.1"/>
    </source>
</evidence>
<proteinExistence type="predicted"/>
<dbReference type="SUPFAM" id="SSF103032">
    <property type="entry name" value="Hypothetical protein YwqG"/>
    <property type="match status" value="1"/>
</dbReference>
<accession>A0AAU8IX68</accession>
<dbReference type="EMBL" id="CP159534">
    <property type="protein sequence ID" value="XCJ72822.1"/>
    <property type="molecule type" value="Genomic_DNA"/>
</dbReference>
<organism evidence="1">
    <name type="scientific">Streptomyces tabacisoli</name>
    <dbReference type="NCBI Taxonomy" id="3156398"/>
    <lineage>
        <taxon>Bacteria</taxon>
        <taxon>Bacillati</taxon>
        <taxon>Actinomycetota</taxon>
        <taxon>Actinomycetes</taxon>
        <taxon>Kitasatosporales</taxon>
        <taxon>Streptomycetaceae</taxon>
        <taxon>Streptomyces</taxon>
    </lineage>
</organism>
<dbReference type="Gene3D" id="2.30.320.10">
    <property type="entry name" value="YwqG-like"/>
    <property type="match status" value="1"/>
</dbReference>
<dbReference type="InterPro" id="IPR035948">
    <property type="entry name" value="YwqG-like_sf"/>
</dbReference>
<name>A0AAU8IX68_9ACTN</name>
<dbReference type="Pfam" id="PF09234">
    <property type="entry name" value="DUF1963"/>
    <property type="match status" value="1"/>
</dbReference>
<dbReference type="RefSeq" id="WP_353944340.1">
    <property type="nucleotide sequence ID" value="NZ_CP159534.1"/>
</dbReference>
<dbReference type="InterPro" id="IPR015315">
    <property type="entry name" value="DUF1963"/>
</dbReference>
<dbReference type="AlphaFoldDB" id="A0AAU8IX68"/>
<gene>
    <name evidence="1" type="ORF">ABII15_23930</name>
</gene>
<reference evidence="1" key="1">
    <citation type="submission" date="2024-06" db="EMBL/GenBank/DDBJ databases">
        <title>Streptomyces sp. strain HUAS MG91 genome sequences.</title>
        <authorList>
            <person name="Mo P."/>
        </authorList>
    </citation>
    <scope>NUCLEOTIDE SEQUENCE</scope>
    <source>
        <strain evidence="1">HUAS MG91</strain>
    </source>
</reference>
<sequence length="273" mass="30916">MSDIDIPSLPPELEWDIPELAPLARTATLLLNVPDTPGEPTPADSSIGGPLLWPADEPWPYCDLPNHDAAWPHKSPPDHPVPTVAAVQLYAHDVPELPFPEGTDVLQIIWCALLHEEPDEYAPLPRMYWRNAERVRAAGVLDDVPAPAEGEYDEDFVPTPRRVRPTKAREYPNQDLPREITDAIWPRVEALEARHDTYYTEWCALQTKVGGYPAWCQPPNWPDCEKSHRMEHLLSVTGEEDMMMGDCGGMYFFVCPECTTGTEMPYAFRYDCH</sequence>
<protein>
    <submittedName>
        <fullName evidence="1">DUF1963 domain-containing protein</fullName>
    </submittedName>
</protein>
<dbReference type="KEGG" id="stac:ABII15_23930"/>